<dbReference type="NCBIfam" id="NF011990">
    <property type="entry name" value="PRK15446.2-6"/>
    <property type="match status" value="1"/>
</dbReference>
<dbReference type="Gene3D" id="3.20.20.140">
    <property type="entry name" value="Metal-dependent hydrolases"/>
    <property type="match status" value="2"/>
</dbReference>
<dbReference type="GO" id="GO:0019700">
    <property type="term" value="P:organic phosphonate catabolic process"/>
    <property type="evidence" value="ECO:0007669"/>
    <property type="project" value="InterPro"/>
</dbReference>
<dbReference type="CDD" id="cd01306">
    <property type="entry name" value="PhnM"/>
    <property type="match status" value="1"/>
</dbReference>
<sequence length="397" mass="42467">MTDIFLEGGRTLIGTELVETSLAVSGPGIAEVGASRGRARLAIDARNLLVLPGIVDLHGDAFERQMMPRAGVDFPIDVALADSDRQAISNGITTVFHATTCSWEPGLRSATNARGLMEAIERQRPQFAADTRFHLRHETYNLDAEAEIGQWLSEGRVDLFAFNDHMDGVVADISNPRKRNRMVERTGLSSENFDKLVADVVARAAEVPASVSRLAATARGAEVRMLSHDDATPAMRREFRELGATIAEFPINEETARAAASHGDAIVYGAPNVVRGGSHTGWTRASDMIAKGLCSVLASDYYYPAQLLAAFRLAADGVLPLTKSWDLVSAGPARATGLTDRGEIAQGRRADILLVDDSVPLRPRIIAVISGGKLVHLTDATRLLSAAAAPREAVAAA</sequence>
<dbReference type="NCBIfam" id="NF011987">
    <property type="entry name" value="PRK15446.2-3"/>
    <property type="match status" value="1"/>
</dbReference>
<dbReference type="InterPro" id="IPR011059">
    <property type="entry name" value="Metal-dep_hydrolase_composite"/>
</dbReference>
<reference evidence="2 3" key="1">
    <citation type="submission" date="2019-06" db="EMBL/GenBank/DDBJ databases">
        <title>Genomic Encyclopedia of Type Strains, Phase IV (KMG-V): Genome sequencing to study the core and pangenomes of soil and plant-associated prokaryotes.</title>
        <authorList>
            <person name="Whitman W."/>
        </authorList>
    </citation>
    <scope>NUCLEOTIDE SEQUENCE [LARGE SCALE GENOMIC DNA]</scope>
    <source>
        <strain evidence="2 3">BR 10556</strain>
    </source>
</reference>
<dbReference type="SUPFAM" id="SSF51338">
    <property type="entry name" value="Composite domain of metallo-dependent hydrolases"/>
    <property type="match status" value="1"/>
</dbReference>
<proteinExistence type="predicted"/>
<dbReference type="PANTHER" id="PTHR43135">
    <property type="entry name" value="ALPHA-D-RIBOSE 1-METHYLPHOSPHONATE 5-TRIPHOSPHATE DIPHOSPHATASE"/>
    <property type="match status" value="1"/>
</dbReference>
<gene>
    <name evidence="2" type="ORF">FBZ95_104948</name>
</gene>
<dbReference type="Pfam" id="PF01979">
    <property type="entry name" value="Amidohydro_1"/>
    <property type="match status" value="1"/>
</dbReference>
<dbReference type="Gene3D" id="2.30.40.10">
    <property type="entry name" value="Urease, subunit C, domain 1"/>
    <property type="match status" value="1"/>
</dbReference>
<dbReference type="InterPro" id="IPR012696">
    <property type="entry name" value="PhnM"/>
</dbReference>
<accession>A0A560K086</accession>
<dbReference type="PANTHER" id="PTHR43135:SF3">
    <property type="entry name" value="ALPHA-D-RIBOSE 1-METHYLPHOSPHONATE 5-TRIPHOSPHATE DIPHOSPHATASE"/>
    <property type="match status" value="1"/>
</dbReference>
<dbReference type="SUPFAM" id="SSF51556">
    <property type="entry name" value="Metallo-dependent hydrolases"/>
    <property type="match status" value="1"/>
</dbReference>
<dbReference type="RefSeq" id="WP_080135191.1">
    <property type="nucleotide sequence ID" value="NZ_LWIG01000007.1"/>
</dbReference>
<name>A0A560K086_9BRAD</name>
<dbReference type="GO" id="GO:0016810">
    <property type="term" value="F:hydrolase activity, acting on carbon-nitrogen (but not peptide) bonds"/>
    <property type="evidence" value="ECO:0007669"/>
    <property type="project" value="InterPro"/>
</dbReference>
<dbReference type="InterPro" id="IPR006680">
    <property type="entry name" value="Amidohydro-rel"/>
</dbReference>
<dbReference type="InterPro" id="IPR051781">
    <property type="entry name" value="Metallo-dep_Hydrolase"/>
</dbReference>
<comment type="caution">
    <text evidence="2">The sequence shown here is derived from an EMBL/GenBank/DDBJ whole genome shotgun (WGS) entry which is preliminary data.</text>
</comment>
<protein>
    <submittedName>
        <fullName evidence="2">Alpha-D-ribose 1-methylphosphonate 5-triphosphate diphosphatase</fullName>
    </submittedName>
</protein>
<dbReference type="PIRSF" id="PIRSF038971">
    <property type="entry name" value="PhnM"/>
    <property type="match status" value="1"/>
</dbReference>
<dbReference type="OrthoDB" id="9785413at2"/>
<evidence type="ECO:0000259" key="1">
    <source>
        <dbReference type="Pfam" id="PF01979"/>
    </source>
</evidence>
<dbReference type="NCBIfam" id="NF011985">
    <property type="entry name" value="PRK15446.2-1"/>
    <property type="match status" value="1"/>
</dbReference>
<dbReference type="AlphaFoldDB" id="A0A560K086"/>
<keyword evidence="3" id="KW-1185">Reference proteome</keyword>
<feature type="domain" description="Amidohydrolase-related" evidence="1">
    <location>
        <begin position="50"/>
        <end position="373"/>
    </location>
</feature>
<dbReference type="EMBL" id="VITW01000004">
    <property type="protein sequence ID" value="TWB76753.1"/>
    <property type="molecule type" value="Genomic_DNA"/>
</dbReference>
<dbReference type="STRING" id="1399419.A5906_29445"/>
<organism evidence="2 3">
    <name type="scientific">Bradyrhizobium sacchari</name>
    <dbReference type="NCBI Taxonomy" id="1399419"/>
    <lineage>
        <taxon>Bacteria</taxon>
        <taxon>Pseudomonadati</taxon>
        <taxon>Pseudomonadota</taxon>
        <taxon>Alphaproteobacteria</taxon>
        <taxon>Hyphomicrobiales</taxon>
        <taxon>Nitrobacteraceae</taxon>
        <taxon>Bradyrhizobium</taxon>
    </lineage>
</organism>
<dbReference type="InterPro" id="IPR032466">
    <property type="entry name" value="Metal_Hydrolase"/>
</dbReference>
<evidence type="ECO:0000313" key="3">
    <source>
        <dbReference type="Proteomes" id="UP000315914"/>
    </source>
</evidence>
<dbReference type="Proteomes" id="UP000315914">
    <property type="component" value="Unassembled WGS sequence"/>
</dbReference>
<evidence type="ECO:0000313" key="2">
    <source>
        <dbReference type="EMBL" id="TWB76753.1"/>
    </source>
</evidence>